<dbReference type="InterPro" id="IPR036102">
    <property type="entry name" value="OsmC/Ohrsf"/>
</dbReference>
<dbReference type="PANTHER" id="PTHR42830:SF2">
    <property type="entry name" value="OSMC_OHR FAMILY PROTEIN"/>
    <property type="match status" value="1"/>
</dbReference>
<proteinExistence type="predicted"/>
<dbReference type="EMBL" id="FNTI01000001">
    <property type="protein sequence ID" value="SEC51534.1"/>
    <property type="molecule type" value="Genomic_DNA"/>
</dbReference>
<dbReference type="InterPro" id="IPR003718">
    <property type="entry name" value="OsmC/Ohr_fam"/>
</dbReference>
<dbReference type="Proteomes" id="UP000183208">
    <property type="component" value="Unassembled WGS sequence"/>
</dbReference>
<evidence type="ECO:0000313" key="1">
    <source>
        <dbReference type="EMBL" id="SEC51534.1"/>
    </source>
</evidence>
<gene>
    <name evidence="1" type="ORF">SAMN05444171_1600</name>
</gene>
<sequence length="152" mass="16806">METKRPYKSFRYKANTAWSSARRGTLSASGKPNIVVGSPPEFKGEPDIWTPEELLVGSVNTCMMLTFLALAQAKGLTPVQYESEADGLLENVEGKYRITEVMVRPRVSLKDKAELERAREIMETVEAQCFISNSIKSKVSLTAEFGVASSPK</sequence>
<dbReference type="Gene3D" id="3.30.300.20">
    <property type="match status" value="1"/>
</dbReference>
<dbReference type="Pfam" id="PF02566">
    <property type="entry name" value="OsmC"/>
    <property type="match status" value="1"/>
</dbReference>
<organism evidence="1 2">
    <name type="scientific">Bradyrhizobium lablabi</name>
    <dbReference type="NCBI Taxonomy" id="722472"/>
    <lineage>
        <taxon>Bacteria</taxon>
        <taxon>Pseudomonadati</taxon>
        <taxon>Pseudomonadota</taxon>
        <taxon>Alphaproteobacteria</taxon>
        <taxon>Hyphomicrobiales</taxon>
        <taxon>Nitrobacteraceae</taxon>
        <taxon>Bradyrhizobium</taxon>
    </lineage>
</organism>
<dbReference type="RefSeq" id="WP_074817603.1">
    <property type="nucleotide sequence ID" value="NZ_FNTI01000001.1"/>
</dbReference>
<dbReference type="OrthoDB" id="9795405at2"/>
<dbReference type="AlphaFoldDB" id="A0A1H4T5W7"/>
<dbReference type="PANTHER" id="PTHR42830">
    <property type="entry name" value="OSMOTICALLY INDUCIBLE FAMILY PROTEIN"/>
    <property type="match status" value="1"/>
</dbReference>
<name>A0A1H4T5W7_9BRAD</name>
<reference evidence="1 2" key="1">
    <citation type="submission" date="2016-10" db="EMBL/GenBank/DDBJ databases">
        <authorList>
            <person name="de Groot N.N."/>
        </authorList>
    </citation>
    <scope>NUCLEOTIDE SEQUENCE [LARGE SCALE GENOMIC DNA]</scope>
    <source>
        <strain evidence="1 2">GAS522</strain>
    </source>
</reference>
<dbReference type="InterPro" id="IPR015946">
    <property type="entry name" value="KH_dom-like_a/b"/>
</dbReference>
<protein>
    <submittedName>
        <fullName evidence="1">Organic hydroperoxide reductase OsmC/OhrA</fullName>
    </submittedName>
</protein>
<accession>A0A1H4T5W7</accession>
<evidence type="ECO:0000313" key="2">
    <source>
        <dbReference type="Proteomes" id="UP000183208"/>
    </source>
</evidence>
<dbReference type="SUPFAM" id="SSF82784">
    <property type="entry name" value="OsmC-like"/>
    <property type="match status" value="1"/>
</dbReference>
<dbReference type="InterPro" id="IPR052707">
    <property type="entry name" value="OsmC_Ohr_Peroxiredoxin"/>
</dbReference>